<dbReference type="AlphaFoldDB" id="A0A0A8ZCM1"/>
<dbReference type="EMBL" id="GBRH01260776">
    <property type="protein sequence ID" value="JAD37119.1"/>
    <property type="molecule type" value="Transcribed_RNA"/>
</dbReference>
<reference evidence="1" key="2">
    <citation type="journal article" date="2015" name="Data Brief">
        <title>Shoot transcriptome of the giant reed, Arundo donax.</title>
        <authorList>
            <person name="Barrero R.A."/>
            <person name="Guerrero F.D."/>
            <person name="Moolhuijzen P."/>
            <person name="Goolsby J.A."/>
            <person name="Tidwell J."/>
            <person name="Bellgard S.E."/>
            <person name="Bellgard M.I."/>
        </authorList>
    </citation>
    <scope>NUCLEOTIDE SEQUENCE</scope>
    <source>
        <tissue evidence="1">Shoot tissue taken approximately 20 cm above the soil surface</tissue>
    </source>
</reference>
<name>A0A0A8ZCM1_ARUDO</name>
<evidence type="ECO:0000313" key="1">
    <source>
        <dbReference type="EMBL" id="JAD37119.1"/>
    </source>
</evidence>
<proteinExistence type="predicted"/>
<protein>
    <submittedName>
        <fullName evidence="1">Uncharacterized protein</fullName>
    </submittedName>
</protein>
<reference evidence="1" key="1">
    <citation type="submission" date="2014-09" db="EMBL/GenBank/DDBJ databases">
        <authorList>
            <person name="Magalhaes I.L.F."/>
            <person name="Oliveira U."/>
            <person name="Santos F.R."/>
            <person name="Vidigal T.H.D.A."/>
            <person name="Brescovit A.D."/>
            <person name="Santos A.J."/>
        </authorList>
    </citation>
    <scope>NUCLEOTIDE SEQUENCE</scope>
    <source>
        <tissue evidence="1">Shoot tissue taken approximately 20 cm above the soil surface</tissue>
    </source>
</reference>
<organism evidence="1">
    <name type="scientific">Arundo donax</name>
    <name type="common">Giant reed</name>
    <name type="synonym">Donax arundinaceus</name>
    <dbReference type="NCBI Taxonomy" id="35708"/>
    <lineage>
        <taxon>Eukaryota</taxon>
        <taxon>Viridiplantae</taxon>
        <taxon>Streptophyta</taxon>
        <taxon>Embryophyta</taxon>
        <taxon>Tracheophyta</taxon>
        <taxon>Spermatophyta</taxon>
        <taxon>Magnoliopsida</taxon>
        <taxon>Liliopsida</taxon>
        <taxon>Poales</taxon>
        <taxon>Poaceae</taxon>
        <taxon>PACMAD clade</taxon>
        <taxon>Arundinoideae</taxon>
        <taxon>Arundineae</taxon>
        <taxon>Arundo</taxon>
    </lineage>
</organism>
<sequence length="33" mass="4052">MFSLDQLCQITFCVLITYHRFDILNCFRYLYGN</sequence>
<accession>A0A0A8ZCM1</accession>